<name>A0A2T0FCZ0_9ASCO</name>
<dbReference type="AlphaFoldDB" id="A0A2T0FCZ0"/>
<feature type="region of interest" description="Disordered" evidence="1">
    <location>
        <begin position="1"/>
        <end position="136"/>
    </location>
</feature>
<evidence type="ECO:0000256" key="1">
    <source>
        <dbReference type="SAM" id="MobiDB-lite"/>
    </source>
</evidence>
<evidence type="ECO:0000313" key="2">
    <source>
        <dbReference type="EMBL" id="PRT52872.1"/>
    </source>
</evidence>
<accession>A0A2T0FCZ0</accession>
<proteinExistence type="predicted"/>
<dbReference type="RefSeq" id="XP_024662818.1">
    <property type="nucleotide sequence ID" value="XM_024807050.1"/>
</dbReference>
<keyword evidence="3" id="KW-1185">Reference proteome</keyword>
<gene>
    <name evidence="2" type="ORF">B9G98_00492</name>
</gene>
<evidence type="ECO:0000313" key="3">
    <source>
        <dbReference type="Proteomes" id="UP000238350"/>
    </source>
</evidence>
<comment type="caution">
    <text evidence="2">The sequence shown here is derived from an EMBL/GenBank/DDBJ whole genome shotgun (WGS) entry which is preliminary data.</text>
</comment>
<feature type="compositionally biased region" description="Basic residues" evidence="1">
    <location>
        <begin position="86"/>
        <end position="98"/>
    </location>
</feature>
<dbReference type="GeneID" id="36514241"/>
<dbReference type="EMBL" id="NDIQ01000001">
    <property type="protein sequence ID" value="PRT52872.1"/>
    <property type="molecule type" value="Genomic_DNA"/>
</dbReference>
<feature type="compositionally biased region" description="Basic and acidic residues" evidence="1">
    <location>
        <begin position="17"/>
        <end position="28"/>
    </location>
</feature>
<protein>
    <submittedName>
        <fullName evidence="2">Uncharacterized protein</fullName>
    </submittedName>
</protein>
<sequence>MVETVTGGTKLPSRWADAAKSDDPKRTPVVEPKTPSKANSGPRHSPRRTPDKGPHNNRRQSNDGPSLKDRLTLPTDRPKPSEAPHKSPRKHNTPRQRRHDPASTASSKPPPSDAAAAPTTEWNFDENEDFDWADEA</sequence>
<feature type="compositionally biased region" description="Acidic residues" evidence="1">
    <location>
        <begin position="123"/>
        <end position="136"/>
    </location>
</feature>
<feature type="compositionally biased region" description="Low complexity" evidence="1">
    <location>
        <begin position="102"/>
        <end position="120"/>
    </location>
</feature>
<organism evidence="2 3">
    <name type="scientific">Wickerhamiella sorbophila</name>
    <dbReference type="NCBI Taxonomy" id="45607"/>
    <lineage>
        <taxon>Eukaryota</taxon>
        <taxon>Fungi</taxon>
        <taxon>Dikarya</taxon>
        <taxon>Ascomycota</taxon>
        <taxon>Saccharomycotina</taxon>
        <taxon>Dipodascomycetes</taxon>
        <taxon>Dipodascales</taxon>
        <taxon>Trichomonascaceae</taxon>
        <taxon>Wickerhamiella</taxon>
    </lineage>
</organism>
<reference evidence="2 3" key="1">
    <citation type="submission" date="2017-04" db="EMBL/GenBank/DDBJ databases">
        <title>Genome sequencing of [Candida] sorbophila.</title>
        <authorList>
            <person name="Ahn J.O."/>
        </authorList>
    </citation>
    <scope>NUCLEOTIDE SEQUENCE [LARGE SCALE GENOMIC DNA]</scope>
    <source>
        <strain evidence="2 3">DS02</strain>
    </source>
</reference>
<dbReference type="Proteomes" id="UP000238350">
    <property type="component" value="Unassembled WGS sequence"/>
</dbReference>
<feature type="compositionally biased region" description="Basic and acidic residues" evidence="1">
    <location>
        <begin position="66"/>
        <end position="85"/>
    </location>
</feature>